<dbReference type="AlphaFoldDB" id="A0A086P7W1"/>
<evidence type="ECO:0000256" key="3">
    <source>
        <dbReference type="ARBA" id="ARBA00023002"/>
    </source>
</evidence>
<dbReference type="STRING" id="76947.GCA_002080435_03131"/>
<evidence type="ECO:0000259" key="5">
    <source>
        <dbReference type="PROSITE" id="PS00083"/>
    </source>
</evidence>
<dbReference type="PANTHER" id="PTHR33711">
    <property type="entry name" value="DIOXYGENASE, PUTATIVE (AFU_ORTHOLOGUE AFUA_2G02910)-RELATED"/>
    <property type="match status" value="1"/>
</dbReference>
<sequence length="255" mass="27878">MSNRLEAVVADAVEGIRGALMKHNVTFEEYRQGIGYLMKTVEAGELPLMIDAFLNTTICQIENRNFGGSTSTLEGPYFLDDAPFVDGALKTYEDDRHEPLLLRGRVLDLAGAPVADAVVDVWHSTPDGHYGGFHNNIPRDFYRGKLRTDAAGQYEVRTTVPVAYKIPDQGPVGALLEAMGRHSWRPAHVHYKVRAPGFHTLTTQAYFEGGAYVDSDCCEGVHPELIHADVRESGIKVIETDFALAPAVAHTAAAA</sequence>
<keyword evidence="7" id="KW-1185">Reference proteome</keyword>
<proteinExistence type="inferred from homology"/>
<dbReference type="InterPro" id="IPR050770">
    <property type="entry name" value="Intradiol_RC_Dioxygenase"/>
</dbReference>
<name>A0A086P7W1_SPHHM</name>
<dbReference type="PATRIC" id="fig|1219045.3.peg.2778"/>
<evidence type="ECO:0000256" key="4">
    <source>
        <dbReference type="NCBIfam" id="TIGR02465"/>
    </source>
</evidence>
<reference evidence="6" key="1">
    <citation type="submission" date="2014-08" db="EMBL/GenBank/DDBJ databases">
        <title>Draft genome sequences of Sphingobium herbicidovorans.</title>
        <authorList>
            <person name="Gan H.M."/>
            <person name="Gan H.Y."/>
            <person name="Savka M.A."/>
        </authorList>
    </citation>
    <scope>NUCLEOTIDE SEQUENCE [LARGE SCALE GENOMIC DNA]</scope>
    <source>
        <strain evidence="6">NBRC 16415</strain>
    </source>
</reference>
<dbReference type="NCBIfam" id="TIGR02465">
    <property type="entry name" value="chlorocat_1_2"/>
    <property type="match status" value="1"/>
</dbReference>
<dbReference type="InterPro" id="IPR012817">
    <property type="entry name" value="Chlorcchol_dOase"/>
</dbReference>
<dbReference type="Pfam" id="PF00775">
    <property type="entry name" value="Dioxygenase_C"/>
    <property type="match status" value="1"/>
</dbReference>
<organism evidence="6 7">
    <name type="scientific">Sphingobium herbicidovorans (strain ATCC 700291 / DSM 11019 / CCUG 56400 / KCTC 2939 / LMG 18315 / NBRC 16415 / MH)</name>
    <name type="common">Sphingomonas herbicidovorans</name>
    <dbReference type="NCBI Taxonomy" id="1219045"/>
    <lineage>
        <taxon>Bacteria</taxon>
        <taxon>Pseudomonadati</taxon>
        <taxon>Pseudomonadota</taxon>
        <taxon>Alphaproteobacteria</taxon>
        <taxon>Sphingomonadales</taxon>
        <taxon>Sphingomonadaceae</taxon>
        <taxon>Sphingobium</taxon>
    </lineage>
</organism>
<dbReference type="InterPro" id="IPR000627">
    <property type="entry name" value="Intradiol_dOase_C"/>
</dbReference>
<dbReference type="InterPro" id="IPR015889">
    <property type="entry name" value="Intradiol_dOase_core"/>
</dbReference>
<dbReference type="eggNOG" id="COG3485">
    <property type="taxonomic scope" value="Bacteria"/>
</dbReference>
<feature type="domain" description="Intradiol ring-cleavage dioxygenases" evidence="5">
    <location>
        <begin position="102"/>
        <end position="130"/>
    </location>
</feature>
<keyword evidence="2" id="KW-0223">Dioxygenase</keyword>
<evidence type="ECO:0000313" key="7">
    <source>
        <dbReference type="Proteomes" id="UP000024284"/>
    </source>
</evidence>
<comment type="caution">
    <text evidence="6">The sequence shown here is derived from an EMBL/GenBank/DDBJ whole genome shotgun (WGS) entry which is preliminary data.</text>
</comment>
<dbReference type="SUPFAM" id="SSF49482">
    <property type="entry name" value="Aromatic compound dioxygenase"/>
    <property type="match status" value="1"/>
</dbReference>
<dbReference type="PANTHER" id="PTHR33711:SF7">
    <property type="entry name" value="INTRADIOL RING-CLEAVAGE DIOXYGENASES DOMAIN-CONTAINING PROTEIN-RELATED"/>
    <property type="match status" value="1"/>
</dbReference>
<evidence type="ECO:0000313" key="6">
    <source>
        <dbReference type="EMBL" id="KFG89479.1"/>
    </source>
</evidence>
<dbReference type="GO" id="GO:0008199">
    <property type="term" value="F:ferric iron binding"/>
    <property type="evidence" value="ECO:0007669"/>
    <property type="project" value="InterPro"/>
</dbReference>
<dbReference type="OrthoDB" id="9800887at2"/>
<dbReference type="Proteomes" id="UP000024284">
    <property type="component" value="Unassembled WGS sequence"/>
</dbReference>
<keyword evidence="3" id="KW-0560">Oxidoreductase</keyword>
<dbReference type="PROSITE" id="PS00083">
    <property type="entry name" value="INTRADIOL_DIOXYGENAS"/>
    <property type="match status" value="1"/>
</dbReference>
<comment type="similarity">
    <text evidence="1">Belongs to the intradiol ring-cleavage dioxygenase family.</text>
</comment>
<dbReference type="EMBL" id="JFZA02000027">
    <property type="protein sequence ID" value="KFG89479.1"/>
    <property type="molecule type" value="Genomic_DNA"/>
</dbReference>
<gene>
    <name evidence="6" type="primary">dccAI_2</name>
    <name evidence="6" type="ORF">BV98_002743</name>
</gene>
<accession>A0A086P7W1</accession>
<evidence type="ECO:0000256" key="1">
    <source>
        <dbReference type="ARBA" id="ARBA00007825"/>
    </source>
</evidence>
<dbReference type="CDD" id="cd03462">
    <property type="entry name" value="1_2-CCD"/>
    <property type="match status" value="1"/>
</dbReference>
<evidence type="ECO:0000256" key="2">
    <source>
        <dbReference type="ARBA" id="ARBA00022964"/>
    </source>
</evidence>
<dbReference type="GO" id="GO:0016702">
    <property type="term" value="F:oxidoreductase activity, acting on single donors with incorporation of molecular oxygen, incorporation of two atoms of oxygen"/>
    <property type="evidence" value="ECO:0007669"/>
    <property type="project" value="InterPro"/>
</dbReference>
<protein>
    <recommendedName>
        <fullName evidence="4">Chlorocatechol 1,2-dioxygenase</fullName>
    </recommendedName>
</protein>
<dbReference type="Gene3D" id="2.60.130.10">
    <property type="entry name" value="Aromatic compound dioxygenase"/>
    <property type="match status" value="1"/>
</dbReference>